<dbReference type="Proteomes" id="UP000001890">
    <property type="component" value="Chromosome"/>
</dbReference>
<dbReference type="GO" id="GO:0016788">
    <property type="term" value="F:hydrolase activity, acting on ester bonds"/>
    <property type="evidence" value="ECO:0007669"/>
    <property type="project" value="InterPro"/>
</dbReference>
<feature type="chain" id="PRO_5003036982" evidence="7">
    <location>
        <begin position="37"/>
        <end position="282"/>
    </location>
</feature>
<protein>
    <submittedName>
        <fullName evidence="8">Putative s1/p1 nuclease protein</fullName>
    </submittedName>
</protein>
<keyword evidence="6" id="KW-0325">Glycoprotein</keyword>
<dbReference type="AlphaFoldDB" id="D2U958"/>
<dbReference type="KEGG" id="xal:XALC_2307"/>
<evidence type="ECO:0000256" key="4">
    <source>
        <dbReference type="ARBA" id="ARBA00022801"/>
    </source>
</evidence>
<name>D2U958_XANAP</name>
<dbReference type="InterPro" id="IPR003154">
    <property type="entry name" value="S1/P1nuclease"/>
</dbReference>
<dbReference type="STRING" id="380358.XALC_2307"/>
<keyword evidence="7" id="KW-0732">Signal</keyword>
<dbReference type="GO" id="GO:0046872">
    <property type="term" value="F:metal ion binding"/>
    <property type="evidence" value="ECO:0007669"/>
    <property type="project" value="UniProtKB-KW"/>
</dbReference>
<evidence type="ECO:0000256" key="2">
    <source>
        <dbReference type="ARBA" id="ARBA00022723"/>
    </source>
</evidence>
<keyword evidence="3" id="KW-0255">Endonuclease</keyword>
<keyword evidence="9" id="KW-1185">Reference proteome</keyword>
<dbReference type="InterPro" id="IPR008947">
    <property type="entry name" value="PLipase_C/P1_nuclease_dom_sf"/>
</dbReference>
<dbReference type="Pfam" id="PF02265">
    <property type="entry name" value="S1-P1_nuclease"/>
    <property type="match status" value="1"/>
</dbReference>
<dbReference type="GO" id="GO:0006308">
    <property type="term" value="P:DNA catabolic process"/>
    <property type="evidence" value="ECO:0007669"/>
    <property type="project" value="InterPro"/>
</dbReference>
<accession>D2U958</accession>
<evidence type="ECO:0000256" key="3">
    <source>
        <dbReference type="ARBA" id="ARBA00022759"/>
    </source>
</evidence>
<proteinExistence type="predicted"/>
<evidence type="ECO:0000313" key="8">
    <source>
        <dbReference type="EMBL" id="CBA16788.1"/>
    </source>
</evidence>
<keyword evidence="1" id="KW-0540">Nuclease</keyword>
<dbReference type="EMBL" id="FP565176">
    <property type="protein sequence ID" value="CBA16788.1"/>
    <property type="molecule type" value="Genomic_DNA"/>
</dbReference>
<evidence type="ECO:0000313" key="9">
    <source>
        <dbReference type="Proteomes" id="UP000001890"/>
    </source>
</evidence>
<evidence type="ECO:0000256" key="1">
    <source>
        <dbReference type="ARBA" id="ARBA00022722"/>
    </source>
</evidence>
<evidence type="ECO:0000256" key="6">
    <source>
        <dbReference type="ARBA" id="ARBA00023180"/>
    </source>
</evidence>
<evidence type="ECO:0000256" key="7">
    <source>
        <dbReference type="SAM" id="SignalP"/>
    </source>
</evidence>
<organism evidence="8 9">
    <name type="scientific">Xanthomonas albilineans (strain GPE PC73 / CFBP 7063)</name>
    <dbReference type="NCBI Taxonomy" id="380358"/>
    <lineage>
        <taxon>Bacteria</taxon>
        <taxon>Pseudomonadati</taxon>
        <taxon>Pseudomonadota</taxon>
        <taxon>Gammaproteobacteria</taxon>
        <taxon>Lysobacterales</taxon>
        <taxon>Lysobacteraceae</taxon>
        <taxon>Xanthomonas</taxon>
    </lineage>
</organism>
<evidence type="ECO:0000256" key="5">
    <source>
        <dbReference type="ARBA" id="ARBA00023157"/>
    </source>
</evidence>
<keyword evidence="4" id="KW-0378">Hydrolase</keyword>
<dbReference type="eggNOG" id="ENOG502Z82C">
    <property type="taxonomic scope" value="Bacteria"/>
</dbReference>
<keyword evidence="2" id="KW-0479">Metal-binding</keyword>
<dbReference type="GO" id="GO:0004519">
    <property type="term" value="F:endonuclease activity"/>
    <property type="evidence" value="ECO:0007669"/>
    <property type="project" value="UniProtKB-KW"/>
</dbReference>
<dbReference type="GO" id="GO:0003676">
    <property type="term" value="F:nucleic acid binding"/>
    <property type="evidence" value="ECO:0007669"/>
    <property type="project" value="InterPro"/>
</dbReference>
<feature type="signal peptide" evidence="7">
    <location>
        <begin position="1"/>
        <end position="36"/>
    </location>
</feature>
<gene>
    <name evidence="8" type="ordered locus">XALc_2307</name>
</gene>
<dbReference type="PANTHER" id="PTHR33146:SF26">
    <property type="entry name" value="ENDONUCLEASE 4"/>
    <property type="match status" value="1"/>
</dbReference>
<dbReference type="PANTHER" id="PTHR33146">
    <property type="entry name" value="ENDONUCLEASE 4"/>
    <property type="match status" value="1"/>
</dbReference>
<keyword evidence="5" id="KW-1015">Disulfide bond</keyword>
<reference evidence="8 9" key="1">
    <citation type="journal article" date="2009" name="BMC Genomics">
        <title>The complete genome sequence of Xanthomonas albilineans provides new insights into the reductive genome evolution of the xylem-limited Xanthomonadaceae.</title>
        <authorList>
            <person name="Pieretti I."/>
            <person name="Royer M."/>
            <person name="Barbe V."/>
            <person name="Carrere S."/>
            <person name="Koebnik R."/>
            <person name="Cociancich S."/>
            <person name="Couloux A."/>
            <person name="Darrasse A."/>
            <person name="Gouzy J."/>
            <person name="Jacques M.A."/>
            <person name="Lauber E."/>
            <person name="Manceau C."/>
            <person name="Mangenot S."/>
            <person name="Poussier S."/>
            <person name="Segurens B."/>
            <person name="Szurek B."/>
            <person name="Verdier V."/>
            <person name="Arlat M."/>
            <person name="Rott P."/>
        </authorList>
    </citation>
    <scope>NUCLEOTIDE SEQUENCE [LARGE SCALE GENOMIC DNA]</scope>
    <source>
        <strain evidence="9">GPE PC73 / CFBP 7063</strain>
    </source>
</reference>
<dbReference type="SUPFAM" id="SSF48537">
    <property type="entry name" value="Phospholipase C/P1 nuclease"/>
    <property type="match status" value="1"/>
</dbReference>
<sequence>MAKASSPARLRIMTSRMFFRTAFAAALAMAPAAAFAWGPLGHRLVADLAETQLTAQTRARIRPLLQGEAEPTLAGVATWADQVREQDPDLGRRSARWHYVNLGEHDCHYVQARDCPGGNCVVEALRHQSAILADRNQTQAARAQALKFVVHFAGDVRQPLHAGYARDKGANTVQIQFKGNSSNLHALWDSGLLDSRGLDETAYLKQLEAQPLPPPSPAGPALPPPAVAWAEASCRIVQRPGFYPHSAKLPADYVTTWRPVAEAQLRQAGADLGALLNAALGE</sequence>
<dbReference type="CDD" id="cd11010">
    <property type="entry name" value="S1-P1_nuclease"/>
    <property type="match status" value="1"/>
</dbReference>
<dbReference type="Gene3D" id="1.10.575.10">
    <property type="entry name" value="P1 Nuclease"/>
    <property type="match status" value="1"/>
</dbReference>